<keyword evidence="2" id="KW-1185">Reference proteome</keyword>
<organism evidence="1 2">
    <name type="scientific">Crenobacter oryzisoli</name>
    <dbReference type="NCBI Taxonomy" id="3056844"/>
    <lineage>
        <taxon>Bacteria</taxon>
        <taxon>Pseudomonadati</taxon>
        <taxon>Pseudomonadota</taxon>
        <taxon>Betaproteobacteria</taxon>
        <taxon>Neisseriales</taxon>
        <taxon>Neisseriaceae</taxon>
        <taxon>Crenobacter</taxon>
    </lineage>
</organism>
<evidence type="ECO:0000313" key="1">
    <source>
        <dbReference type="EMBL" id="MDN0076816.1"/>
    </source>
</evidence>
<evidence type="ECO:0008006" key="3">
    <source>
        <dbReference type="Google" id="ProtNLM"/>
    </source>
</evidence>
<gene>
    <name evidence="1" type="ORF">QU481_18365</name>
</gene>
<dbReference type="Proteomes" id="UP001168540">
    <property type="component" value="Unassembled WGS sequence"/>
</dbReference>
<protein>
    <recommendedName>
        <fullName evidence="3">Transposase DDE domain-containing protein</fullName>
    </recommendedName>
</protein>
<name>A0ABT7XSP0_9NEIS</name>
<dbReference type="EMBL" id="JAUEDK010000043">
    <property type="protein sequence ID" value="MDN0076816.1"/>
    <property type="molecule type" value="Genomic_DNA"/>
</dbReference>
<evidence type="ECO:0000313" key="2">
    <source>
        <dbReference type="Proteomes" id="UP001168540"/>
    </source>
</evidence>
<sequence>MRHWQRWCMKLPGQCLGALGQQGGKVLRSIGLARATLHLHWKVACYNLCRLCTLKTSGVMAF</sequence>
<comment type="caution">
    <text evidence="1">The sequence shown here is derived from an EMBL/GenBank/DDBJ whole genome shotgun (WGS) entry which is preliminary data.</text>
</comment>
<accession>A0ABT7XSP0</accession>
<proteinExistence type="predicted"/>
<reference evidence="1" key="1">
    <citation type="submission" date="2023-06" db="EMBL/GenBank/DDBJ databases">
        <authorList>
            <person name="Zhang S."/>
        </authorList>
    </citation>
    <scope>NUCLEOTIDE SEQUENCE</scope>
    <source>
        <strain evidence="1">SG2303</strain>
    </source>
</reference>